<gene>
    <name evidence="4" type="primary">aat</name>
    <name evidence="5" type="ORF">DW352_08690</name>
</gene>
<name>A0A345ZUI5_9HYPH</name>
<dbReference type="HAMAP" id="MF_00688">
    <property type="entry name" value="Leu_Phe_trans"/>
    <property type="match status" value="1"/>
</dbReference>
<dbReference type="GO" id="GO:0008914">
    <property type="term" value="F:leucyl-tRNA--protein transferase activity"/>
    <property type="evidence" value="ECO:0007669"/>
    <property type="project" value="UniProtKB-UniRule"/>
</dbReference>
<dbReference type="EC" id="2.3.2.6" evidence="4"/>
<keyword evidence="3 4" id="KW-0012">Acyltransferase</keyword>
<comment type="catalytic activity">
    <reaction evidence="4">
        <text>N-terminal L-lysyl-[protein] + L-leucyl-tRNA(Leu) = N-terminal L-leucyl-L-lysyl-[protein] + tRNA(Leu) + H(+)</text>
        <dbReference type="Rhea" id="RHEA:12340"/>
        <dbReference type="Rhea" id="RHEA-COMP:9613"/>
        <dbReference type="Rhea" id="RHEA-COMP:9622"/>
        <dbReference type="Rhea" id="RHEA-COMP:12670"/>
        <dbReference type="Rhea" id="RHEA-COMP:12671"/>
        <dbReference type="ChEBI" id="CHEBI:15378"/>
        <dbReference type="ChEBI" id="CHEBI:65249"/>
        <dbReference type="ChEBI" id="CHEBI:78442"/>
        <dbReference type="ChEBI" id="CHEBI:78494"/>
        <dbReference type="ChEBI" id="CHEBI:133043"/>
        <dbReference type="EC" id="2.3.2.6"/>
    </reaction>
</comment>
<dbReference type="Proteomes" id="UP000254889">
    <property type="component" value="Chromosome"/>
</dbReference>
<accession>A0A345ZUI5</accession>
<dbReference type="GO" id="GO:0030163">
    <property type="term" value="P:protein catabolic process"/>
    <property type="evidence" value="ECO:0007669"/>
    <property type="project" value="UniProtKB-UniRule"/>
</dbReference>
<dbReference type="AlphaFoldDB" id="A0A345ZUI5"/>
<dbReference type="NCBIfam" id="TIGR00667">
    <property type="entry name" value="aat"/>
    <property type="match status" value="1"/>
</dbReference>
<dbReference type="InterPro" id="IPR042203">
    <property type="entry name" value="Leu/Phe-tRNA_Trfase_C"/>
</dbReference>
<dbReference type="Pfam" id="PF03588">
    <property type="entry name" value="Leu_Phe_trans"/>
    <property type="match status" value="1"/>
</dbReference>
<keyword evidence="1 4" id="KW-0963">Cytoplasm</keyword>
<dbReference type="Gene3D" id="3.40.630.70">
    <property type="entry name" value="Leucyl/phenylalanyl-tRNA-protein transferase, C-terminal domain"/>
    <property type="match status" value="1"/>
</dbReference>
<sequence>MAFETQRLTMPVAPSAGTARRDRLFRESFLETMERWGLGTAWALMPSRIGGLPALMRMAFDEFMAPDYALPDPERALDNPLGLAGIVHDLSLPTLLSAYRRGLYPFAHLGPLKWWSPPTRSLLFFEEFHVAKRLRRQMRQGRYTVTFDRDFEGVIKACAGARTGRWHVTWITPRIMHAFAQAFDAGHAHSFEVWNERGDLVGGGYGLAVGNSFVTESQFSKESNTSKIGFTVLNWHLARWGFAFNDGKLMTPTTRDMGFREVPRREYLGRLTQAERKPERIGRWQVEADMITIADWQPQK</sequence>
<dbReference type="InterPro" id="IPR042221">
    <property type="entry name" value="Leu/Phe-tRNA_Trfase_N"/>
</dbReference>
<evidence type="ECO:0000256" key="4">
    <source>
        <dbReference type="HAMAP-Rule" id="MF_00688"/>
    </source>
</evidence>
<proteinExistence type="inferred from homology"/>
<evidence type="ECO:0000313" key="6">
    <source>
        <dbReference type="Proteomes" id="UP000254889"/>
    </source>
</evidence>
<comment type="subcellular location">
    <subcellularLocation>
        <location evidence="4">Cytoplasm</location>
    </subcellularLocation>
</comment>
<dbReference type="Gene3D" id="3.30.70.3550">
    <property type="entry name" value="Leucyl/phenylalanyl-tRNA-protein transferase, N-terminal domain"/>
    <property type="match status" value="1"/>
</dbReference>
<reference evidence="5 6" key="1">
    <citation type="submission" date="2018-07" db="EMBL/GenBank/DDBJ databases">
        <authorList>
            <person name="Quirk P.G."/>
            <person name="Krulwich T.A."/>
        </authorList>
    </citation>
    <scope>NUCLEOTIDE SEQUENCE [LARGE SCALE GENOMIC DNA]</scope>
    <source>
        <strain evidence="5 6">CC-BB4</strain>
    </source>
</reference>
<dbReference type="InterPro" id="IPR016181">
    <property type="entry name" value="Acyl_CoA_acyltransferase"/>
</dbReference>
<comment type="similarity">
    <text evidence="4">Belongs to the L/F-transferase family.</text>
</comment>
<dbReference type="GO" id="GO:0005737">
    <property type="term" value="C:cytoplasm"/>
    <property type="evidence" value="ECO:0007669"/>
    <property type="project" value="UniProtKB-SubCell"/>
</dbReference>
<comment type="catalytic activity">
    <reaction evidence="4">
        <text>N-terminal L-arginyl-[protein] + L-leucyl-tRNA(Leu) = N-terminal L-leucyl-L-arginyl-[protein] + tRNA(Leu) + H(+)</text>
        <dbReference type="Rhea" id="RHEA:50416"/>
        <dbReference type="Rhea" id="RHEA-COMP:9613"/>
        <dbReference type="Rhea" id="RHEA-COMP:9622"/>
        <dbReference type="Rhea" id="RHEA-COMP:12672"/>
        <dbReference type="Rhea" id="RHEA-COMP:12673"/>
        <dbReference type="ChEBI" id="CHEBI:15378"/>
        <dbReference type="ChEBI" id="CHEBI:64719"/>
        <dbReference type="ChEBI" id="CHEBI:78442"/>
        <dbReference type="ChEBI" id="CHEBI:78494"/>
        <dbReference type="ChEBI" id="CHEBI:133044"/>
        <dbReference type="EC" id="2.3.2.6"/>
    </reaction>
</comment>
<dbReference type="OrthoDB" id="9790282at2"/>
<evidence type="ECO:0000256" key="3">
    <source>
        <dbReference type="ARBA" id="ARBA00023315"/>
    </source>
</evidence>
<evidence type="ECO:0000256" key="1">
    <source>
        <dbReference type="ARBA" id="ARBA00022490"/>
    </source>
</evidence>
<organism evidence="5 6">
    <name type="scientific">Pseudolabrys taiwanensis</name>
    <dbReference type="NCBI Taxonomy" id="331696"/>
    <lineage>
        <taxon>Bacteria</taxon>
        <taxon>Pseudomonadati</taxon>
        <taxon>Pseudomonadota</taxon>
        <taxon>Alphaproteobacteria</taxon>
        <taxon>Hyphomicrobiales</taxon>
        <taxon>Xanthobacteraceae</taxon>
        <taxon>Pseudolabrys</taxon>
    </lineage>
</organism>
<dbReference type="SUPFAM" id="SSF55729">
    <property type="entry name" value="Acyl-CoA N-acyltransferases (Nat)"/>
    <property type="match status" value="1"/>
</dbReference>
<dbReference type="KEGG" id="ptaw:DW352_08690"/>
<keyword evidence="2 4" id="KW-0808">Transferase</keyword>
<dbReference type="PANTHER" id="PTHR30098:SF2">
    <property type="entry name" value="LEUCYL_PHENYLALANYL-TRNA--PROTEIN TRANSFERASE"/>
    <property type="match status" value="1"/>
</dbReference>
<evidence type="ECO:0000313" key="5">
    <source>
        <dbReference type="EMBL" id="AXK80582.1"/>
    </source>
</evidence>
<dbReference type="PANTHER" id="PTHR30098">
    <property type="entry name" value="LEUCYL/PHENYLALANYL-TRNA--PROTEIN TRANSFERASE"/>
    <property type="match status" value="1"/>
</dbReference>
<keyword evidence="6" id="KW-1185">Reference proteome</keyword>
<dbReference type="RefSeq" id="WP_115690375.1">
    <property type="nucleotide sequence ID" value="NZ_CP031417.1"/>
</dbReference>
<comment type="function">
    <text evidence="4">Functions in the N-end rule pathway of protein degradation where it conjugates Leu, Phe and, less efficiently, Met from aminoacyl-tRNAs to the N-termini of proteins containing an N-terminal arginine or lysine.</text>
</comment>
<evidence type="ECO:0000256" key="2">
    <source>
        <dbReference type="ARBA" id="ARBA00022679"/>
    </source>
</evidence>
<dbReference type="InterPro" id="IPR004616">
    <property type="entry name" value="Leu/Phe-tRNA_Trfase"/>
</dbReference>
<dbReference type="EMBL" id="CP031417">
    <property type="protein sequence ID" value="AXK80582.1"/>
    <property type="molecule type" value="Genomic_DNA"/>
</dbReference>
<comment type="catalytic activity">
    <reaction evidence="4">
        <text>L-phenylalanyl-tRNA(Phe) + an N-terminal L-alpha-aminoacyl-[protein] = an N-terminal L-phenylalanyl-L-alpha-aminoacyl-[protein] + tRNA(Phe)</text>
        <dbReference type="Rhea" id="RHEA:43632"/>
        <dbReference type="Rhea" id="RHEA-COMP:9668"/>
        <dbReference type="Rhea" id="RHEA-COMP:9699"/>
        <dbReference type="Rhea" id="RHEA-COMP:10636"/>
        <dbReference type="Rhea" id="RHEA-COMP:10637"/>
        <dbReference type="ChEBI" id="CHEBI:78442"/>
        <dbReference type="ChEBI" id="CHEBI:78531"/>
        <dbReference type="ChEBI" id="CHEBI:78597"/>
        <dbReference type="ChEBI" id="CHEBI:83561"/>
        <dbReference type="EC" id="2.3.2.6"/>
    </reaction>
</comment>
<protein>
    <recommendedName>
        <fullName evidence="4">Leucyl/phenylalanyl-tRNA--protein transferase</fullName>
        <ecNumber evidence="4">2.3.2.6</ecNumber>
    </recommendedName>
    <alternativeName>
        <fullName evidence="4">L/F-transferase</fullName>
    </alternativeName>
    <alternativeName>
        <fullName evidence="4">Leucyltransferase</fullName>
    </alternativeName>
    <alternativeName>
        <fullName evidence="4">Phenyalanyltransferase</fullName>
    </alternativeName>
</protein>